<dbReference type="AlphaFoldDB" id="A0A7Y0DX31"/>
<dbReference type="PANTHER" id="PTHR35936">
    <property type="entry name" value="MEMBRANE-BOUND LYTIC MUREIN TRANSGLYCOSYLASE F"/>
    <property type="match status" value="1"/>
</dbReference>
<accession>A0A7Y0DX31</accession>
<dbReference type="Pfam" id="PF00497">
    <property type="entry name" value="SBP_bac_3"/>
    <property type="match status" value="1"/>
</dbReference>
<evidence type="ECO:0000313" key="3">
    <source>
        <dbReference type="EMBL" id="NMM43195.1"/>
    </source>
</evidence>
<sequence>MLLWTAAAVTVSPVPAAKAQPETFLVAVNDAPPYRIIETDGNGQTRFSGFYIDVAREMARRLDISLRFVDTPFRRALAMMLTGEADMMLGPNRTAERETFMVYVEEPLPSEPKSFYRMAGKPDIARYEDLAGRIIGVQRKAAYFDPFDTDEALTKFPVGDYEGAFKMMVNGRLDTVIAPTLLGDYLISRLGLPIVRSTFTAGGRPSYFAISHFSTADDRAPQFAAVLAEMKADGTMARIEARYRGQ</sequence>
<protein>
    <submittedName>
        <fullName evidence="3">Amino acid ABC transporter substrate-binding protein</fullName>
    </submittedName>
</protein>
<gene>
    <name evidence="3" type="ORF">HH303_01815</name>
</gene>
<keyword evidence="4" id="KW-1185">Reference proteome</keyword>
<comment type="caution">
    <text evidence="3">The sequence shown here is derived from an EMBL/GenBank/DDBJ whole genome shotgun (WGS) entry which is preliminary data.</text>
</comment>
<dbReference type="SMART" id="SM00062">
    <property type="entry name" value="PBPb"/>
    <property type="match status" value="1"/>
</dbReference>
<evidence type="ECO:0000259" key="2">
    <source>
        <dbReference type="SMART" id="SM00062"/>
    </source>
</evidence>
<dbReference type="EMBL" id="JABBNT010000001">
    <property type="protein sequence ID" value="NMM43195.1"/>
    <property type="molecule type" value="Genomic_DNA"/>
</dbReference>
<dbReference type="RefSeq" id="WP_169623492.1">
    <property type="nucleotide sequence ID" value="NZ_JABBNT010000001.1"/>
</dbReference>
<name>A0A7Y0DX31_9PROT</name>
<keyword evidence="1" id="KW-0732">Signal</keyword>
<dbReference type="PANTHER" id="PTHR35936:SF25">
    <property type="entry name" value="ABC TRANSPORTER SUBSTRATE-BINDING PROTEIN"/>
    <property type="match status" value="1"/>
</dbReference>
<dbReference type="SUPFAM" id="SSF53850">
    <property type="entry name" value="Periplasmic binding protein-like II"/>
    <property type="match status" value="1"/>
</dbReference>
<dbReference type="InterPro" id="IPR001638">
    <property type="entry name" value="Solute-binding_3/MltF_N"/>
</dbReference>
<feature type="domain" description="Solute-binding protein family 3/N-terminal" evidence="2">
    <location>
        <begin position="23"/>
        <end position="245"/>
    </location>
</feature>
<evidence type="ECO:0000256" key="1">
    <source>
        <dbReference type="ARBA" id="ARBA00022729"/>
    </source>
</evidence>
<evidence type="ECO:0000313" key="4">
    <source>
        <dbReference type="Proteomes" id="UP000539372"/>
    </source>
</evidence>
<organism evidence="3 4">
    <name type="scientific">Pacificispira spongiicola</name>
    <dbReference type="NCBI Taxonomy" id="2729598"/>
    <lineage>
        <taxon>Bacteria</taxon>
        <taxon>Pseudomonadati</taxon>
        <taxon>Pseudomonadota</taxon>
        <taxon>Alphaproteobacteria</taxon>
        <taxon>Rhodospirillales</taxon>
        <taxon>Rhodospirillaceae</taxon>
        <taxon>Pacificispira</taxon>
    </lineage>
</organism>
<dbReference type="Proteomes" id="UP000539372">
    <property type="component" value="Unassembled WGS sequence"/>
</dbReference>
<proteinExistence type="predicted"/>
<dbReference type="Gene3D" id="3.40.190.10">
    <property type="entry name" value="Periplasmic binding protein-like II"/>
    <property type="match status" value="2"/>
</dbReference>
<reference evidence="3 4" key="1">
    <citation type="submission" date="2020-04" db="EMBL/GenBank/DDBJ databases">
        <title>Rhodospirillaceae bacterium KN72 isolated from deep sea.</title>
        <authorList>
            <person name="Zhang D.-C."/>
        </authorList>
    </citation>
    <scope>NUCLEOTIDE SEQUENCE [LARGE SCALE GENOMIC DNA]</scope>
    <source>
        <strain evidence="3 4">KN72</strain>
    </source>
</reference>